<keyword evidence="3" id="KW-0328">Glycosyltransferase</keyword>
<dbReference type="InterPro" id="IPR029044">
    <property type="entry name" value="Nucleotide-diphossugar_trans"/>
</dbReference>
<comment type="subcellular location">
    <subcellularLocation>
        <location evidence="1">Cell membrane</location>
    </subcellularLocation>
</comment>
<dbReference type="GO" id="GO:0016757">
    <property type="term" value="F:glycosyltransferase activity"/>
    <property type="evidence" value="ECO:0007669"/>
    <property type="project" value="UniProtKB-KW"/>
</dbReference>
<reference evidence="7 8" key="1">
    <citation type="journal article" date="2016" name="Nat. Commun.">
        <title>Thousands of microbial genomes shed light on interconnected biogeochemical processes in an aquifer system.</title>
        <authorList>
            <person name="Anantharaman K."/>
            <person name="Brown C.T."/>
            <person name="Hug L.A."/>
            <person name="Sharon I."/>
            <person name="Castelle C.J."/>
            <person name="Probst A.J."/>
            <person name="Thomas B.C."/>
            <person name="Singh A."/>
            <person name="Wilkins M.J."/>
            <person name="Karaoz U."/>
            <person name="Brodie E.L."/>
            <person name="Williams K.H."/>
            <person name="Hubbard S.S."/>
            <person name="Banfield J.F."/>
        </authorList>
    </citation>
    <scope>NUCLEOTIDE SEQUENCE [LARGE SCALE GENOMIC DNA]</scope>
</reference>
<evidence type="ECO:0000259" key="6">
    <source>
        <dbReference type="Pfam" id="PF00535"/>
    </source>
</evidence>
<name>A0A1F7IX43_9BACT</name>
<evidence type="ECO:0000256" key="2">
    <source>
        <dbReference type="ARBA" id="ARBA00022475"/>
    </source>
</evidence>
<dbReference type="STRING" id="1802061.A3A93_05050"/>
<accession>A0A1F7IX43</accession>
<dbReference type="InterPro" id="IPR001173">
    <property type="entry name" value="Glyco_trans_2-like"/>
</dbReference>
<protein>
    <recommendedName>
        <fullName evidence="6">Glycosyltransferase 2-like domain-containing protein</fullName>
    </recommendedName>
</protein>
<keyword evidence="5" id="KW-0472">Membrane</keyword>
<feature type="domain" description="Glycosyltransferase 2-like" evidence="6">
    <location>
        <begin position="6"/>
        <end position="164"/>
    </location>
</feature>
<organism evidence="7 8">
    <name type="scientific">Candidatus Roizmanbacteria bacterium RIFCSPLOWO2_01_FULL_38_12</name>
    <dbReference type="NCBI Taxonomy" id="1802061"/>
    <lineage>
        <taxon>Bacteria</taxon>
        <taxon>Candidatus Roizmaniibacteriota</taxon>
    </lineage>
</organism>
<dbReference type="EMBL" id="MGAL01000025">
    <property type="protein sequence ID" value="OGK47927.1"/>
    <property type="molecule type" value="Genomic_DNA"/>
</dbReference>
<evidence type="ECO:0000256" key="1">
    <source>
        <dbReference type="ARBA" id="ARBA00004236"/>
    </source>
</evidence>
<dbReference type="GO" id="GO:0005886">
    <property type="term" value="C:plasma membrane"/>
    <property type="evidence" value="ECO:0007669"/>
    <property type="project" value="UniProtKB-SubCell"/>
</dbReference>
<evidence type="ECO:0000313" key="7">
    <source>
        <dbReference type="EMBL" id="OGK47927.1"/>
    </source>
</evidence>
<evidence type="ECO:0000313" key="8">
    <source>
        <dbReference type="Proteomes" id="UP000177141"/>
    </source>
</evidence>
<dbReference type="PANTHER" id="PTHR43646:SF2">
    <property type="entry name" value="GLYCOSYLTRANSFERASE 2-LIKE DOMAIN-CONTAINING PROTEIN"/>
    <property type="match status" value="1"/>
</dbReference>
<dbReference type="Proteomes" id="UP000177141">
    <property type="component" value="Unassembled WGS sequence"/>
</dbReference>
<keyword evidence="4" id="KW-0808">Transferase</keyword>
<evidence type="ECO:0000256" key="5">
    <source>
        <dbReference type="ARBA" id="ARBA00023136"/>
    </source>
</evidence>
<proteinExistence type="predicted"/>
<dbReference type="Gene3D" id="3.90.550.10">
    <property type="entry name" value="Spore Coat Polysaccharide Biosynthesis Protein SpsA, Chain A"/>
    <property type="match status" value="1"/>
</dbReference>
<comment type="caution">
    <text evidence="7">The sequence shown here is derived from an EMBL/GenBank/DDBJ whole genome shotgun (WGS) entry which is preliminary data.</text>
</comment>
<dbReference type="Pfam" id="PF00535">
    <property type="entry name" value="Glycos_transf_2"/>
    <property type="match status" value="1"/>
</dbReference>
<gene>
    <name evidence="7" type="ORF">A3A93_05050</name>
</gene>
<keyword evidence="2" id="KW-1003">Cell membrane</keyword>
<sequence>MSPFLSVIIPTLNEEKYLPRLLKDLSSQTNKDFEVVVVDGNSEDKTAEIALKFRNKCNERLITSDKRNLAYQRNLGVKQAKGSYVLFLDADMRIKRDFISKLIKNAKDHKYLAFIPLHIPENAEYQDELLYKVMSFFVEMSHLTEKPFSYGPVAMFQRDYFNTLGGYDENVFVYEDHEIIQRGRKRGVHAKLLTKVPVYFSMRRFKKEGRVQVLSKYLIAAMQLLANGKVDKKVFTYEMGGSAKYLLAKKKRMGLADHVSKYFDKLKNILEEEEKSS</sequence>
<dbReference type="SUPFAM" id="SSF53448">
    <property type="entry name" value="Nucleotide-diphospho-sugar transferases"/>
    <property type="match status" value="1"/>
</dbReference>
<dbReference type="AlphaFoldDB" id="A0A1F7IX43"/>
<evidence type="ECO:0000256" key="4">
    <source>
        <dbReference type="ARBA" id="ARBA00022679"/>
    </source>
</evidence>
<dbReference type="PANTHER" id="PTHR43646">
    <property type="entry name" value="GLYCOSYLTRANSFERASE"/>
    <property type="match status" value="1"/>
</dbReference>
<evidence type="ECO:0000256" key="3">
    <source>
        <dbReference type="ARBA" id="ARBA00022676"/>
    </source>
</evidence>